<protein>
    <submittedName>
        <fullName evidence="2">Uncharacterized protein</fullName>
    </submittedName>
</protein>
<dbReference type="Proteomes" id="UP000193719">
    <property type="component" value="Unassembled WGS sequence"/>
</dbReference>
<reference evidence="2 3" key="2">
    <citation type="submission" date="2016-08" db="EMBL/GenBank/DDBJ databases">
        <title>Pervasive Adenine N6-methylation of Active Genes in Fungi.</title>
        <authorList>
            <consortium name="DOE Joint Genome Institute"/>
            <person name="Mondo S.J."/>
            <person name="Dannebaum R.O."/>
            <person name="Kuo R.C."/>
            <person name="Labutti K."/>
            <person name="Haridas S."/>
            <person name="Kuo A."/>
            <person name="Salamov A."/>
            <person name="Ahrendt S.R."/>
            <person name="Lipzen A."/>
            <person name="Sullivan W."/>
            <person name="Andreopoulos W.B."/>
            <person name="Clum A."/>
            <person name="Lindquist E."/>
            <person name="Daum C."/>
            <person name="Ramamoorthy G.K."/>
            <person name="Gryganskyi A."/>
            <person name="Culley D."/>
            <person name="Magnuson J.K."/>
            <person name="James T.Y."/>
            <person name="O'Malley M.A."/>
            <person name="Stajich J.E."/>
            <person name="Spatafora J.W."/>
            <person name="Visel A."/>
            <person name="Grigoriev I.V."/>
        </authorList>
    </citation>
    <scope>NUCLEOTIDE SEQUENCE [LARGE SCALE GENOMIC DNA]</scope>
    <source>
        <strain evidence="3">finn</strain>
    </source>
</reference>
<feature type="transmembrane region" description="Helical" evidence="1">
    <location>
        <begin position="41"/>
        <end position="57"/>
    </location>
</feature>
<keyword evidence="1" id="KW-1133">Transmembrane helix</keyword>
<dbReference type="OrthoDB" id="2143908at2759"/>
<feature type="transmembrane region" description="Helical" evidence="1">
    <location>
        <begin position="69"/>
        <end position="91"/>
    </location>
</feature>
<feature type="transmembrane region" description="Helical" evidence="1">
    <location>
        <begin position="181"/>
        <end position="201"/>
    </location>
</feature>
<accession>A0A1Y1V853</accession>
<evidence type="ECO:0000313" key="2">
    <source>
        <dbReference type="EMBL" id="ORX48934.1"/>
    </source>
</evidence>
<feature type="transmembrane region" description="Helical" evidence="1">
    <location>
        <begin position="141"/>
        <end position="160"/>
    </location>
</feature>
<evidence type="ECO:0000256" key="1">
    <source>
        <dbReference type="SAM" id="Phobius"/>
    </source>
</evidence>
<name>A0A1Y1V853_9FUNG</name>
<evidence type="ECO:0000313" key="3">
    <source>
        <dbReference type="Proteomes" id="UP000193719"/>
    </source>
</evidence>
<reference evidence="2 3" key="1">
    <citation type="submission" date="2016-08" db="EMBL/GenBank/DDBJ databases">
        <title>Genomes of anaerobic fungi encode conserved fungal cellulosomes for biomass hydrolysis.</title>
        <authorList>
            <consortium name="DOE Joint Genome Institute"/>
            <person name="Haitjema C.H."/>
            <person name="Gilmore S.P."/>
            <person name="Henske J.K."/>
            <person name="Solomon K.V."/>
            <person name="De Groot R."/>
            <person name="Kuo A."/>
            <person name="Mondo S.J."/>
            <person name="Salamov A.A."/>
            <person name="Labutti K."/>
            <person name="Zhao Z."/>
            <person name="Chiniquy J."/>
            <person name="Barry K."/>
            <person name="Brewer H.M."/>
            <person name="Purvine S.O."/>
            <person name="Wright A.T."/>
            <person name="Boxma B."/>
            <person name="Van Alen T."/>
            <person name="Hackstein J.H."/>
            <person name="Baker S.E."/>
            <person name="Grigoriev I.V."/>
            <person name="O'Malley M.A."/>
        </authorList>
    </citation>
    <scope>NUCLEOTIDE SEQUENCE [LARGE SCALE GENOMIC DNA]</scope>
    <source>
        <strain evidence="3">finn</strain>
    </source>
</reference>
<feature type="transmembrane region" description="Helical" evidence="1">
    <location>
        <begin position="221"/>
        <end position="242"/>
    </location>
</feature>
<keyword evidence="1" id="KW-0472">Membrane</keyword>
<proteinExistence type="predicted"/>
<comment type="caution">
    <text evidence="2">The sequence shown here is derived from an EMBL/GenBank/DDBJ whole genome shotgun (WGS) entry which is preliminary data.</text>
</comment>
<keyword evidence="3" id="KW-1185">Reference proteome</keyword>
<organism evidence="2 3">
    <name type="scientific">Piromyces finnis</name>
    <dbReference type="NCBI Taxonomy" id="1754191"/>
    <lineage>
        <taxon>Eukaryota</taxon>
        <taxon>Fungi</taxon>
        <taxon>Fungi incertae sedis</taxon>
        <taxon>Chytridiomycota</taxon>
        <taxon>Chytridiomycota incertae sedis</taxon>
        <taxon>Neocallimastigomycetes</taxon>
        <taxon>Neocallimastigales</taxon>
        <taxon>Neocallimastigaceae</taxon>
        <taxon>Piromyces</taxon>
    </lineage>
</organism>
<dbReference type="EMBL" id="MCFH01000025">
    <property type="protein sequence ID" value="ORX48934.1"/>
    <property type="molecule type" value="Genomic_DNA"/>
</dbReference>
<feature type="transmembrane region" description="Helical" evidence="1">
    <location>
        <begin position="103"/>
        <end position="121"/>
    </location>
</feature>
<sequence length="426" mass="47542">MSNNNEEIQILKNRFDTDTQTCYGKEFDGFFVGLLHQFRDTFFYALILQFLLVALMYKSVGKGIYWKVLFYASLAGILGSIFENGTIAYVCQESKKEESISKVYFVPLFVDEIFWILSEYAIPYLNLTKMKAFASGKLNTIVRYTILGLFIPFVIFRFMIGHSRMEKGYLSDKEIQAYHGYAFGVMAAADLICTFAILYFVSHDTSQANSSANLNHYIKHSSYTILIWVDIVSVLLSVLNIINNVSSIDNPTLSALAVPFHCFKSSFVLILATDALLFKYGANVISIGDSSGNNSKNYGSSGHNLIGYKSISFNNAKNSHGSKSLGLNIDSGIGKSTSTNSYYKKSNVSNISNIVHYNYPPIEKDMMYTAGGTSKNGSPTFAPSKSIIKNYTNISTNSLLFNNSSDHTNAYSKNFGFMNNQVKSQY</sequence>
<gene>
    <name evidence="2" type="ORF">BCR36DRAFT_584050</name>
</gene>
<dbReference type="AlphaFoldDB" id="A0A1Y1V853"/>
<keyword evidence="1" id="KW-0812">Transmembrane</keyword>